<reference evidence="1 2" key="1">
    <citation type="journal article" date="2019" name="Sci. Data">
        <title>Hybrid genome assembly and annotation of Danionella translucida.</title>
        <authorList>
            <person name="Kadobianskyi M."/>
            <person name="Schulze L."/>
            <person name="Schuelke M."/>
            <person name="Judkewitz B."/>
        </authorList>
    </citation>
    <scope>NUCLEOTIDE SEQUENCE [LARGE SCALE GENOMIC DNA]</scope>
    <source>
        <strain evidence="1 2">Bolton</strain>
    </source>
</reference>
<dbReference type="EMBL" id="SRMA01025561">
    <property type="protein sequence ID" value="TRY93239.1"/>
    <property type="molecule type" value="Genomic_DNA"/>
</dbReference>
<sequence length="712" mass="80431">MWEFNYLGLMRYAQVVKTHSGPRCKESKHRPQAAWPQLQAGRLGPGLETAFQGCPSLEMLGHTCTVLDFSLQKLDDLLIVLFSTVRLSLNRLSHLQLALQLELLDFVLKLLQLLTAVAALGLVGLKQRERERERERETFKLRCEQTALTRSSQHYFARPWPRPSSFRHRAGRGWTLEQTIRRHSSTNMEEATTSAEHAEKLVDDDEFTVHSQQISIEHLQEVVEREIHIISNMRKGSGLSNRGLCDLDEDPDDVLSKRLRRKGLDVGMTRKYKLGLSLPEENIHTFSSPTFSRMGLVEKNRQLYPANAFIFFIWGKKEGDAQQWQPGLLKSQEVPLKTVVYPKHPDCIHTTEPLKDHGAEMLYYRESPAPSSMRQENCVPHQLWKQVEMLPPIKTLSHITAMSSHACAPAPGSGVSVHSALNQWYSKSQARETPPRQFLICATRGFHADLAVCFFPASTNLCLVTFFDLSDVCCQAEVKAGDSSASDWLDLSEPPHSRMQVGLHCLLCLTQPSRFLERSLILDLVTPKLNLNILISATSISASCLFLTATVSNPYIITGLTTVLYTFALIQGRNTDIPYLKENELDVSCPDDHCILDPQSTRSETGTSVGSQLSRRSSIMFKRKTAKNSVTITEKSNEHLLSTSRSTIHECNLHQNTQNSPYVGNVYRTVIRDILKFKQALTVDALRDESCLGLRFSILDTNAVELFRFESK</sequence>
<dbReference type="AlphaFoldDB" id="A0A553QTE0"/>
<organism evidence="1 2">
    <name type="scientific">Danionella cerebrum</name>
    <dbReference type="NCBI Taxonomy" id="2873325"/>
    <lineage>
        <taxon>Eukaryota</taxon>
        <taxon>Metazoa</taxon>
        <taxon>Chordata</taxon>
        <taxon>Craniata</taxon>
        <taxon>Vertebrata</taxon>
        <taxon>Euteleostomi</taxon>
        <taxon>Actinopterygii</taxon>
        <taxon>Neopterygii</taxon>
        <taxon>Teleostei</taxon>
        <taxon>Ostariophysi</taxon>
        <taxon>Cypriniformes</taxon>
        <taxon>Danionidae</taxon>
        <taxon>Danioninae</taxon>
        <taxon>Danionella</taxon>
    </lineage>
</organism>
<gene>
    <name evidence="1" type="ORF">DNTS_014376</name>
</gene>
<name>A0A553QTE0_9TELE</name>
<comment type="caution">
    <text evidence="1">The sequence shown here is derived from an EMBL/GenBank/DDBJ whole genome shotgun (WGS) entry which is preliminary data.</text>
</comment>
<evidence type="ECO:0000313" key="1">
    <source>
        <dbReference type="EMBL" id="TRY93239.1"/>
    </source>
</evidence>
<accession>A0A553QTE0</accession>
<keyword evidence="2" id="KW-1185">Reference proteome</keyword>
<evidence type="ECO:0000313" key="2">
    <source>
        <dbReference type="Proteomes" id="UP000316079"/>
    </source>
</evidence>
<protein>
    <submittedName>
        <fullName evidence="1">Uncharacterized protein</fullName>
    </submittedName>
</protein>
<proteinExistence type="predicted"/>
<dbReference type="Proteomes" id="UP000316079">
    <property type="component" value="Unassembled WGS sequence"/>
</dbReference>